<evidence type="ECO:0000313" key="2">
    <source>
        <dbReference type="EMBL" id="OJT06784.1"/>
    </source>
</evidence>
<sequence>MYEKFCTCSACAREAGCTRGKKWTNRVEWLGHLAGLDKASAEKRHGSSDAPLATPSPAQSLDERSNDLFFSTIADDGRDPRHVVLTSRSTLQREPSALPSEPLNLQDVLVSVADLRASCPPRPSATDKREANHATTLATSQLSRIETTLVDLSSSLASPSKETLLAAERTFGELLTVFGSIRRSTPSLDQRRRSISEKLGRVQARIYELRNLYPKDAESEPTLSDASNHYAVPADQYHVVAQVAMFLGIVLHVLGKLGRAASDFLLCSLSLLVGVSFEVSSSSSSLTAEQEGILSQIPCTLKAALERFNLSAKTTTYASCSECHFVYDPVVDVHTGGVTYPKRCTNTPEVGGRQCGALLLDETEARPKRPYVVHDFDDYVSGVLSSEINVRIYKALRERISAALKRNIPVDEVSDSYDAEFIRSFTFTQDGKCTFFVDDQTEYRLPFAFHVDSFNIEGLRLRGASSSSTVISMAPLWLPVELRHKAENMYLAAIIPGPREPSLEALNYYLRPIMDSLVISWKRGVYHSRVATEPHGCVSRSAVVAAVMDLVAARKTSQLASHSAHIYCTVCTCSGLDTRGRTDYTNWKPRDPAEMRKQAEAWRDAASKSDREKLFHLHGVRWSELWRLPYWDPTRQLVVDSMHCIFEGLVPYHFRELLGLTAVNANAKDDLQPAFVHPFVAVDVEANSELDSKDERKMSDKAIKDVRLIQRSLCLPIEGDVEAGLKKLHKDLGGRNLKALRFVGTGLCIPQVKPKMIRKDWADCLVEWRRRKPVCSDQAPAEKLATPEVIARIQEVIQDAVTPSWLSSVPKNFGEARAGTLKADEWRILCTVYFPLALVSLWGSGAVYGANRDAAFLLRVLNNTMMLVSAVIVLCKRTTTIRRSQKYREYLAKWLNGVQELHPEGYSHRTNNHMAFHIYDFLRLFGPVYSWWCFPFERLIGHLQRLPHNDKSGEAELTMLNSYLRAAKLRRWFQRPDCPPALRQVKRFFDKAFGTGNFARSEEILELSEENVDIPRHRSPIPEDLKQLLTCDERKRAVLSARCKHDGVVFARSATHLGNSLIRYYGSDRTKQYGCIKYIYKIGKDVRFVVQRHLPARGEDPFKSYADFLATVKSPELSPHLECISLEHVICHFARWRMPSGDVAVLPLYKD</sequence>
<proteinExistence type="predicted"/>
<dbReference type="PANTHER" id="PTHR46579:SF1">
    <property type="entry name" value="F5_8 TYPE C DOMAIN-CONTAINING PROTEIN"/>
    <property type="match status" value="1"/>
</dbReference>
<reference evidence="2 3" key="1">
    <citation type="submission" date="2016-10" db="EMBL/GenBank/DDBJ databases">
        <title>Genome sequence of the basidiomycete white-rot fungus Trametes pubescens.</title>
        <authorList>
            <person name="Makela M.R."/>
            <person name="Granchi Z."/>
            <person name="Peng M."/>
            <person name="De Vries R.P."/>
            <person name="Grigoriev I."/>
            <person name="Riley R."/>
            <person name="Hilden K."/>
        </authorList>
    </citation>
    <scope>NUCLEOTIDE SEQUENCE [LARGE SCALE GENOMIC DNA]</scope>
    <source>
        <strain evidence="2 3">FBCC735</strain>
    </source>
</reference>
<dbReference type="OrthoDB" id="3247418at2759"/>
<gene>
    <name evidence="2" type="ORF">TRAPUB_2362</name>
</gene>
<protein>
    <submittedName>
        <fullName evidence="2">Uncharacterized protein</fullName>
    </submittedName>
</protein>
<dbReference type="Proteomes" id="UP000184267">
    <property type="component" value="Unassembled WGS sequence"/>
</dbReference>
<evidence type="ECO:0000256" key="1">
    <source>
        <dbReference type="SAM" id="MobiDB-lite"/>
    </source>
</evidence>
<organism evidence="2 3">
    <name type="scientific">Trametes pubescens</name>
    <name type="common">White-rot fungus</name>
    <dbReference type="NCBI Taxonomy" id="154538"/>
    <lineage>
        <taxon>Eukaryota</taxon>
        <taxon>Fungi</taxon>
        <taxon>Dikarya</taxon>
        <taxon>Basidiomycota</taxon>
        <taxon>Agaricomycotina</taxon>
        <taxon>Agaricomycetes</taxon>
        <taxon>Polyporales</taxon>
        <taxon>Polyporaceae</taxon>
        <taxon>Trametes</taxon>
    </lineage>
</organism>
<dbReference type="AlphaFoldDB" id="A0A1M2VGP7"/>
<name>A0A1M2VGP7_TRAPU</name>
<keyword evidence="3" id="KW-1185">Reference proteome</keyword>
<dbReference type="EMBL" id="MNAD01001260">
    <property type="protein sequence ID" value="OJT06784.1"/>
    <property type="molecule type" value="Genomic_DNA"/>
</dbReference>
<dbReference type="PANTHER" id="PTHR46579">
    <property type="entry name" value="F5/8 TYPE C DOMAIN-CONTAINING PROTEIN-RELATED"/>
    <property type="match status" value="1"/>
</dbReference>
<accession>A0A1M2VGP7</accession>
<dbReference type="OMA" id="ESAVHIM"/>
<evidence type="ECO:0000313" key="3">
    <source>
        <dbReference type="Proteomes" id="UP000184267"/>
    </source>
</evidence>
<feature type="region of interest" description="Disordered" evidence="1">
    <location>
        <begin position="40"/>
        <end position="62"/>
    </location>
</feature>
<comment type="caution">
    <text evidence="2">The sequence shown here is derived from an EMBL/GenBank/DDBJ whole genome shotgun (WGS) entry which is preliminary data.</text>
</comment>
<dbReference type="STRING" id="154538.A0A1M2VGP7"/>